<keyword evidence="1" id="KW-0472">Membrane</keyword>
<accession>A0A6C0M1F5</accession>
<evidence type="ECO:0000256" key="1">
    <source>
        <dbReference type="SAM" id="Phobius"/>
    </source>
</evidence>
<reference evidence="2" key="1">
    <citation type="journal article" date="2020" name="Nature">
        <title>Giant virus diversity and host interactions through global metagenomics.</title>
        <authorList>
            <person name="Schulz F."/>
            <person name="Roux S."/>
            <person name="Paez-Espino D."/>
            <person name="Jungbluth S."/>
            <person name="Walsh D.A."/>
            <person name="Denef V.J."/>
            <person name="McMahon K.D."/>
            <person name="Konstantinidis K.T."/>
            <person name="Eloe-Fadrosh E.A."/>
            <person name="Kyrpides N.C."/>
            <person name="Woyke T."/>
        </authorList>
    </citation>
    <scope>NUCLEOTIDE SEQUENCE</scope>
    <source>
        <strain evidence="2">GVMAG-S-1035124-57</strain>
    </source>
</reference>
<name>A0A6C0M1F5_9ZZZZ</name>
<sequence>MQPNPEPMEFGIDPPSKIMTFVDVTAIILYYIGLEVGISMLLLIKHVKDNWPLYKCRTNYMLFSWFFGFDTETNFQECIQTMQSGYMTILMQPANYLMSLTTSSINGLTSSFNDVREFMNNFRLNVADGVFSIFGVFLNMLIQIQMMVIKMKDMISKNVGVMATSMYTLDTSIKSMQSTWAGPIGQVVRSLG</sequence>
<keyword evidence="1" id="KW-0812">Transmembrane</keyword>
<feature type="transmembrane region" description="Helical" evidence="1">
    <location>
        <begin position="129"/>
        <end position="149"/>
    </location>
</feature>
<protein>
    <submittedName>
        <fullName evidence="2">Uncharacterized protein</fullName>
    </submittedName>
</protein>
<organism evidence="2">
    <name type="scientific">viral metagenome</name>
    <dbReference type="NCBI Taxonomy" id="1070528"/>
    <lineage>
        <taxon>unclassified sequences</taxon>
        <taxon>metagenomes</taxon>
        <taxon>organismal metagenomes</taxon>
    </lineage>
</organism>
<dbReference type="EMBL" id="MN740631">
    <property type="protein sequence ID" value="QHU36787.1"/>
    <property type="molecule type" value="Genomic_DNA"/>
</dbReference>
<dbReference type="AlphaFoldDB" id="A0A6C0M1F5"/>
<proteinExistence type="predicted"/>
<evidence type="ECO:0000313" key="2">
    <source>
        <dbReference type="EMBL" id="QHU36787.1"/>
    </source>
</evidence>
<feature type="transmembrane region" description="Helical" evidence="1">
    <location>
        <begin position="21"/>
        <end position="44"/>
    </location>
</feature>
<keyword evidence="1" id="KW-1133">Transmembrane helix</keyword>